<proteinExistence type="predicted"/>
<sequence>MAKKPRHVNQQVPPPEVRYASELAKLAAEPGPRPPGWRLTLSAVVAFVCGDERLEISRKFVGDVSLVERCVITLAEAVAISGAFPVRLARLCRAPWTWPLSVGWLHRHVAS</sequence>
<dbReference type="Proteomes" id="UP000678513">
    <property type="component" value="Chromosome"/>
</dbReference>
<evidence type="ECO:0000313" key="1">
    <source>
        <dbReference type="EMBL" id="QUC08914.1"/>
    </source>
</evidence>
<reference evidence="1 2" key="1">
    <citation type="submission" date="2021-03" db="EMBL/GenBank/DDBJ databases">
        <title>Human Oral Microbial Genomes.</title>
        <authorList>
            <person name="Johnston C.D."/>
            <person name="Chen T."/>
            <person name="Dewhirst F.E."/>
        </authorList>
    </citation>
    <scope>NUCLEOTIDE SEQUENCE [LARGE SCALE GENOMIC DNA]</scope>
    <source>
        <strain evidence="1 2">DSMZ 100122</strain>
    </source>
</reference>
<dbReference type="RefSeq" id="WP_212325642.1">
    <property type="nucleotide sequence ID" value="NZ_AP024463.1"/>
</dbReference>
<keyword evidence="2" id="KW-1185">Reference proteome</keyword>
<organism evidence="1 2">
    <name type="scientific">Arachnia rubra</name>
    <dbReference type="NCBI Taxonomy" id="1547448"/>
    <lineage>
        <taxon>Bacteria</taxon>
        <taxon>Bacillati</taxon>
        <taxon>Actinomycetota</taxon>
        <taxon>Actinomycetes</taxon>
        <taxon>Propionibacteriales</taxon>
        <taxon>Propionibacteriaceae</taxon>
        <taxon>Arachnia</taxon>
    </lineage>
</organism>
<accession>A0ABX7Y7N9</accession>
<gene>
    <name evidence="1" type="ORF">J5A65_04055</name>
</gene>
<protein>
    <submittedName>
        <fullName evidence="1">Uncharacterized protein</fullName>
    </submittedName>
</protein>
<name>A0ABX7Y7N9_9ACTN</name>
<dbReference type="EMBL" id="CP072384">
    <property type="protein sequence ID" value="QUC08914.1"/>
    <property type="molecule type" value="Genomic_DNA"/>
</dbReference>
<evidence type="ECO:0000313" key="2">
    <source>
        <dbReference type="Proteomes" id="UP000678513"/>
    </source>
</evidence>